<protein>
    <recommendedName>
        <fullName evidence="4">Stringent starvation protein B</fullName>
    </recommendedName>
</protein>
<evidence type="ECO:0008006" key="4">
    <source>
        <dbReference type="Google" id="ProtNLM"/>
    </source>
</evidence>
<keyword evidence="3" id="KW-1185">Reference proteome</keyword>
<organism evidence="2 3">
    <name type="scientific">Luteimonas terricola</name>
    <dbReference type="NCBI Taxonomy" id="645597"/>
    <lineage>
        <taxon>Bacteria</taxon>
        <taxon>Pseudomonadati</taxon>
        <taxon>Pseudomonadota</taxon>
        <taxon>Gammaproteobacteria</taxon>
        <taxon>Lysobacterales</taxon>
        <taxon>Lysobacteraceae</taxon>
        <taxon>Luteimonas</taxon>
    </lineage>
</organism>
<comment type="caution">
    <text evidence="2">The sequence shown here is derived from an EMBL/GenBank/DDBJ whole genome shotgun (WGS) entry which is preliminary data.</text>
</comment>
<gene>
    <name evidence="2" type="ORF">GCM10011394_21420</name>
</gene>
<dbReference type="Proteomes" id="UP000599009">
    <property type="component" value="Unassembled WGS sequence"/>
</dbReference>
<evidence type="ECO:0000313" key="3">
    <source>
        <dbReference type="Proteomes" id="UP000599009"/>
    </source>
</evidence>
<accession>A0ABQ2EGN6</accession>
<evidence type="ECO:0000256" key="1">
    <source>
        <dbReference type="SAM" id="MobiDB-lite"/>
    </source>
</evidence>
<reference evidence="3" key="1">
    <citation type="journal article" date="2019" name="Int. J. Syst. Evol. Microbiol.">
        <title>The Global Catalogue of Microorganisms (GCM) 10K type strain sequencing project: providing services to taxonomists for standard genome sequencing and annotation.</title>
        <authorList>
            <consortium name="The Broad Institute Genomics Platform"/>
            <consortium name="The Broad Institute Genome Sequencing Center for Infectious Disease"/>
            <person name="Wu L."/>
            <person name="Ma J."/>
        </authorList>
    </citation>
    <scope>NUCLEOTIDE SEQUENCE [LARGE SCALE GENOMIC DNA]</scope>
    <source>
        <strain evidence="3">CGMCC 1.8985</strain>
    </source>
</reference>
<evidence type="ECO:0000313" key="2">
    <source>
        <dbReference type="EMBL" id="GGK11845.1"/>
    </source>
</evidence>
<dbReference type="RefSeq" id="WP_132986530.1">
    <property type="nucleotide sequence ID" value="NZ_BMME01000001.1"/>
</dbReference>
<dbReference type="EMBL" id="BMME01000001">
    <property type="protein sequence ID" value="GGK11845.1"/>
    <property type="molecule type" value="Genomic_DNA"/>
</dbReference>
<name>A0ABQ2EGN6_9GAMM</name>
<sequence>MKGRDGYAVFFFPQALEALGDAIKPYLQDSPVVGPHVPCDEIDTGGALIELTMKGRMPTGEDITLELMVPSSMVRMIVSRESGGMFGFGPRSYEAPPPVVALPATGASAPAAETPAQAVPDSDAAGSPAVEAAPAGDAAAKPAP</sequence>
<proteinExistence type="predicted"/>
<feature type="region of interest" description="Disordered" evidence="1">
    <location>
        <begin position="104"/>
        <end position="144"/>
    </location>
</feature>